<comment type="subcellular location">
    <subcellularLocation>
        <location evidence="1">Membrane</location>
        <topology evidence="1">Multi-pass membrane protein</topology>
    </subcellularLocation>
</comment>
<dbReference type="eggNOG" id="COG2271">
    <property type="taxonomic scope" value="Bacteria"/>
</dbReference>
<feature type="domain" description="Major facilitator superfamily (MFS) profile" evidence="6">
    <location>
        <begin position="21"/>
        <end position="431"/>
    </location>
</feature>
<feature type="transmembrane region" description="Helical" evidence="5">
    <location>
        <begin position="278"/>
        <end position="299"/>
    </location>
</feature>
<dbReference type="EMBL" id="JPRH01000007">
    <property type="protein sequence ID" value="KFF11385.1"/>
    <property type="molecule type" value="Genomic_DNA"/>
</dbReference>
<dbReference type="PROSITE" id="PS50850">
    <property type="entry name" value="MFS"/>
    <property type="match status" value="1"/>
</dbReference>
<feature type="transmembrane region" description="Helical" evidence="5">
    <location>
        <begin position="86"/>
        <end position="105"/>
    </location>
</feature>
<name>A0A086A3X1_9FLAO</name>
<evidence type="ECO:0000256" key="4">
    <source>
        <dbReference type="ARBA" id="ARBA00023136"/>
    </source>
</evidence>
<dbReference type="PIRSF" id="PIRSF002808">
    <property type="entry name" value="Hexose_phosphate_transp"/>
    <property type="match status" value="1"/>
</dbReference>
<gene>
    <name evidence="7" type="ORF">IW15_16745</name>
</gene>
<dbReference type="InterPro" id="IPR011701">
    <property type="entry name" value="MFS"/>
</dbReference>
<feature type="transmembrane region" description="Helical" evidence="5">
    <location>
        <begin position="311"/>
        <end position="329"/>
    </location>
</feature>
<dbReference type="GO" id="GO:0015134">
    <property type="term" value="F:hexuronate transmembrane transporter activity"/>
    <property type="evidence" value="ECO:0007669"/>
    <property type="project" value="TreeGrafter"/>
</dbReference>
<keyword evidence="4 5" id="KW-0472">Membrane</keyword>
<feature type="transmembrane region" description="Helical" evidence="5">
    <location>
        <begin position="335"/>
        <end position="357"/>
    </location>
</feature>
<protein>
    <submittedName>
        <fullName evidence="7">Membrane protein</fullName>
    </submittedName>
</protein>
<accession>A0A086A3X1</accession>
<feature type="transmembrane region" description="Helical" evidence="5">
    <location>
        <begin position="369"/>
        <end position="392"/>
    </location>
</feature>
<feature type="transmembrane region" description="Helical" evidence="5">
    <location>
        <begin position="249"/>
        <end position="266"/>
    </location>
</feature>
<dbReference type="AlphaFoldDB" id="A0A086A3X1"/>
<feature type="transmembrane region" description="Helical" evidence="5">
    <location>
        <begin position="60"/>
        <end position="79"/>
    </location>
</feature>
<comment type="caution">
    <text evidence="7">The sequence shown here is derived from an EMBL/GenBank/DDBJ whole genome shotgun (WGS) entry which is preliminary data.</text>
</comment>
<dbReference type="STRING" id="445961.IW15_16745"/>
<evidence type="ECO:0000313" key="8">
    <source>
        <dbReference type="Proteomes" id="UP000028705"/>
    </source>
</evidence>
<feature type="transmembrane region" description="Helical" evidence="5">
    <location>
        <begin position="176"/>
        <end position="195"/>
    </location>
</feature>
<evidence type="ECO:0000256" key="3">
    <source>
        <dbReference type="ARBA" id="ARBA00022989"/>
    </source>
</evidence>
<feature type="transmembrane region" description="Helical" evidence="5">
    <location>
        <begin position="142"/>
        <end position="164"/>
    </location>
</feature>
<dbReference type="CDD" id="cd17319">
    <property type="entry name" value="MFS_ExuT_GudP_like"/>
    <property type="match status" value="1"/>
</dbReference>
<dbReference type="InterPro" id="IPR020846">
    <property type="entry name" value="MFS_dom"/>
</dbReference>
<evidence type="ECO:0000259" key="6">
    <source>
        <dbReference type="PROSITE" id="PS50850"/>
    </source>
</evidence>
<dbReference type="SUPFAM" id="SSF103473">
    <property type="entry name" value="MFS general substrate transporter"/>
    <property type="match status" value="1"/>
</dbReference>
<dbReference type="PANTHER" id="PTHR11662">
    <property type="entry name" value="SOLUTE CARRIER FAMILY 17"/>
    <property type="match status" value="1"/>
</dbReference>
<dbReference type="InterPro" id="IPR050382">
    <property type="entry name" value="MFS_Na/Anion_cotransporter"/>
</dbReference>
<proteinExistence type="predicted"/>
<keyword evidence="2 5" id="KW-0812">Transmembrane</keyword>
<organism evidence="7 8">
    <name type="scientific">Chryseobacterium soli</name>
    <dbReference type="NCBI Taxonomy" id="445961"/>
    <lineage>
        <taxon>Bacteria</taxon>
        <taxon>Pseudomonadati</taxon>
        <taxon>Bacteroidota</taxon>
        <taxon>Flavobacteriia</taxon>
        <taxon>Flavobacteriales</taxon>
        <taxon>Weeksellaceae</taxon>
        <taxon>Chryseobacterium group</taxon>
        <taxon>Chryseobacterium</taxon>
    </lineage>
</organism>
<dbReference type="Proteomes" id="UP000028705">
    <property type="component" value="Unassembled WGS sequence"/>
</dbReference>
<feature type="transmembrane region" description="Helical" evidence="5">
    <location>
        <begin position="111"/>
        <end position="130"/>
    </location>
</feature>
<keyword evidence="3 5" id="KW-1133">Transmembrane helix</keyword>
<dbReference type="PANTHER" id="PTHR11662:SF285">
    <property type="entry name" value="HEXURONATE TRANSPORTER"/>
    <property type="match status" value="1"/>
</dbReference>
<dbReference type="Pfam" id="PF07690">
    <property type="entry name" value="MFS_1"/>
    <property type="match status" value="1"/>
</dbReference>
<evidence type="ECO:0000256" key="2">
    <source>
        <dbReference type="ARBA" id="ARBA00022692"/>
    </source>
</evidence>
<sequence length="437" mass="49320">MINTTMIKIHPPKKQNMRWWMLSLVFLATTINYLDRQVMGLLKPTLEADFHWTEKDYSYIVMAFTASYALGYLAMGRFIDRVGTKIGYAVSLIIWTLASIGHGFVKNTFGFILARTALGLSEAGNFPAAIKSVAEWFPKKERALATGLFNSGATVGAILAPLLVPWILGHYGWQQTFVWIGAAGMIWIVLWWKFYRAPEQSKKLTYEEYQYIKSDQDAQPEEQSKVPLSELFKYKVTWSFAIGKIMTDPIWYFFMFWLPAYFADVFKMDLTKPSLPLILIYSGTTLGSIGGGYLSSWLIKKGWEINKARNITMLLFALMVVPVMFSKYLGNMWVITIVIAFATAAHQGWGANLMTTVGDRLPNKYVSSVIGFGGMLGSVAGIIFPLFIGIILDTFKKAGNINGGYNIIFFIAGISYIAAWLIIRFINRKPENKIKTN</sequence>
<dbReference type="GO" id="GO:0016020">
    <property type="term" value="C:membrane"/>
    <property type="evidence" value="ECO:0007669"/>
    <property type="project" value="UniProtKB-SubCell"/>
</dbReference>
<evidence type="ECO:0000256" key="5">
    <source>
        <dbReference type="SAM" id="Phobius"/>
    </source>
</evidence>
<feature type="transmembrane region" description="Helical" evidence="5">
    <location>
        <begin position="404"/>
        <end position="426"/>
    </location>
</feature>
<dbReference type="Gene3D" id="1.20.1250.20">
    <property type="entry name" value="MFS general substrate transporter like domains"/>
    <property type="match status" value="2"/>
</dbReference>
<evidence type="ECO:0000313" key="7">
    <source>
        <dbReference type="EMBL" id="KFF11385.1"/>
    </source>
</evidence>
<keyword evidence="8" id="KW-1185">Reference proteome</keyword>
<dbReference type="InterPro" id="IPR036259">
    <property type="entry name" value="MFS_trans_sf"/>
</dbReference>
<dbReference type="InterPro" id="IPR000849">
    <property type="entry name" value="Sugar_P_transporter"/>
</dbReference>
<reference evidence="7 8" key="1">
    <citation type="submission" date="2014-07" db="EMBL/GenBank/DDBJ databases">
        <title>Genome of Chryseobacterium soli DSM 19298.</title>
        <authorList>
            <person name="Stropko S.J."/>
            <person name="Pipes S.E."/>
            <person name="Newman J."/>
        </authorList>
    </citation>
    <scope>NUCLEOTIDE SEQUENCE [LARGE SCALE GENOMIC DNA]</scope>
    <source>
        <strain evidence="7 8">DSM 19298</strain>
    </source>
</reference>
<evidence type="ECO:0000256" key="1">
    <source>
        <dbReference type="ARBA" id="ARBA00004141"/>
    </source>
</evidence>